<dbReference type="PROSITE" id="PS50989">
    <property type="entry name" value="COA_CT_CTER"/>
    <property type="match status" value="1"/>
</dbReference>
<dbReference type="InterPro" id="IPR051047">
    <property type="entry name" value="AccD/PCCB"/>
</dbReference>
<dbReference type="Gene3D" id="3.90.226.10">
    <property type="entry name" value="2-enoyl-CoA Hydratase, Chain A, domain 1"/>
    <property type="match status" value="2"/>
</dbReference>
<reference evidence="3" key="1">
    <citation type="submission" date="2022-04" db="EMBL/GenBank/DDBJ databases">
        <title>Roseibium sp. CAU 1639 isolated from mud.</title>
        <authorList>
            <person name="Kim W."/>
        </authorList>
    </citation>
    <scope>NUCLEOTIDE SEQUENCE</scope>
    <source>
        <strain evidence="3">CAU 1639</strain>
    </source>
</reference>
<dbReference type="PANTHER" id="PTHR43842:SF2">
    <property type="entry name" value="PROPIONYL-COA CARBOXYLASE BETA CHAIN, MITOCHONDRIAL"/>
    <property type="match status" value="1"/>
</dbReference>
<dbReference type="SUPFAM" id="SSF52096">
    <property type="entry name" value="ClpP/crotonase"/>
    <property type="match status" value="2"/>
</dbReference>
<dbReference type="InterPro" id="IPR011763">
    <property type="entry name" value="COA_CT_C"/>
</dbReference>
<dbReference type="InterPro" id="IPR034733">
    <property type="entry name" value="AcCoA_carboxyl_beta"/>
</dbReference>
<accession>A0ABT0GRX4</accession>
<keyword evidence="4" id="KW-1185">Reference proteome</keyword>
<evidence type="ECO:0000259" key="2">
    <source>
        <dbReference type="PROSITE" id="PS50989"/>
    </source>
</evidence>
<sequence length="510" mass="56116">MKEVLAELEQRRETARLGGGQRRIDAQHSKGKLTARERIEILLDEGSFEEFDMFKQHRCTDFGMEEQHIPGDGVVTGWGTVNGRTVYVFSKDFTVFGGSLSETHAEKITKLQDMALQNRAPIIGLFDAGGARIQEGVAALGGYGEVFQRNVLASGVIPQISLIMGPCAGGDVYSPAMTDFIFMVRDTSYMFVTGPDVVKTVTNETVTAEELGGASIHTTKSSIADGAFDNDVEALQEMRRLIDFLPMNNQADLPELTNYDDPERIDTSLDTLIPDNPNKPYDMKELVLKTVDEGDFYEIQGSFAGNILTGFGRIEGRTVGIVANQPMVLAGVLDSDASRKAARFVRFCDCFGIPIVTYVDVPGFLPGTAQEYGGLIKHGAKLLFAYAEATVPKITVITRKAYGGAYDVMSSKHIRGDINYAWPSAEIAVMGAKGAVEILYRSELADKDKIAKRTKDYEDRFANPFVAAERGYIDDVIRPHSTRRRVAKALALLRSKTAETPWKKHDNIPL</sequence>
<dbReference type="EMBL" id="JALNMJ010000004">
    <property type="protein sequence ID" value="MCK7612201.1"/>
    <property type="molecule type" value="Genomic_DNA"/>
</dbReference>
<proteinExistence type="predicted"/>
<protein>
    <submittedName>
        <fullName evidence="3">Acyl-CoA carboxylase subunit beta</fullName>
    </submittedName>
</protein>
<dbReference type="Pfam" id="PF01039">
    <property type="entry name" value="Carboxyl_trans"/>
    <property type="match status" value="1"/>
</dbReference>
<name>A0ABT0GRX4_9HYPH</name>
<evidence type="ECO:0000259" key="1">
    <source>
        <dbReference type="PROSITE" id="PS50980"/>
    </source>
</evidence>
<organism evidence="3 4">
    <name type="scientific">Roseibium sediminicola</name>
    <dbReference type="NCBI Taxonomy" id="2933272"/>
    <lineage>
        <taxon>Bacteria</taxon>
        <taxon>Pseudomonadati</taxon>
        <taxon>Pseudomonadota</taxon>
        <taxon>Alphaproteobacteria</taxon>
        <taxon>Hyphomicrobiales</taxon>
        <taxon>Stappiaceae</taxon>
        <taxon>Roseibium</taxon>
    </lineage>
</organism>
<comment type="caution">
    <text evidence="3">The sequence shown here is derived from an EMBL/GenBank/DDBJ whole genome shotgun (WGS) entry which is preliminary data.</text>
</comment>
<gene>
    <name evidence="3" type="ORF">M0H32_08520</name>
</gene>
<dbReference type="InterPro" id="IPR011762">
    <property type="entry name" value="COA_CT_N"/>
</dbReference>
<dbReference type="InterPro" id="IPR029045">
    <property type="entry name" value="ClpP/crotonase-like_dom_sf"/>
</dbReference>
<dbReference type="Proteomes" id="UP001431221">
    <property type="component" value="Unassembled WGS sequence"/>
</dbReference>
<feature type="domain" description="CoA carboxyltransferase N-terminal" evidence="1">
    <location>
        <begin position="1"/>
        <end position="257"/>
    </location>
</feature>
<evidence type="ECO:0000313" key="3">
    <source>
        <dbReference type="EMBL" id="MCK7612201.1"/>
    </source>
</evidence>
<evidence type="ECO:0000313" key="4">
    <source>
        <dbReference type="Proteomes" id="UP001431221"/>
    </source>
</evidence>
<dbReference type="RefSeq" id="WP_248153149.1">
    <property type="nucleotide sequence ID" value="NZ_JALNMJ010000004.1"/>
</dbReference>
<dbReference type="PANTHER" id="PTHR43842">
    <property type="entry name" value="PROPIONYL-COA CARBOXYLASE BETA CHAIN"/>
    <property type="match status" value="1"/>
</dbReference>
<dbReference type="PROSITE" id="PS50980">
    <property type="entry name" value="COA_CT_NTER"/>
    <property type="match status" value="1"/>
</dbReference>
<feature type="domain" description="CoA carboxyltransferase C-terminal" evidence="2">
    <location>
        <begin position="264"/>
        <end position="504"/>
    </location>
</feature>